<dbReference type="GO" id="GO:0050479">
    <property type="term" value="F:glyceryl-ether monooxygenase activity"/>
    <property type="evidence" value="ECO:0007669"/>
    <property type="project" value="TreeGrafter"/>
</dbReference>
<dbReference type="GO" id="GO:0012505">
    <property type="term" value="C:endomembrane system"/>
    <property type="evidence" value="ECO:0007669"/>
    <property type="project" value="UniProtKB-SubCell"/>
</dbReference>
<feature type="domain" description="Fatty acid hydroxylase" evidence="8">
    <location>
        <begin position="100"/>
        <end position="233"/>
    </location>
</feature>
<dbReference type="GO" id="GO:0016020">
    <property type="term" value="C:membrane"/>
    <property type="evidence" value="ECO:0007669"/>
    <property type="project" value="GOC"/>
</dbReference>
<gene>
    <name evidence="9" type="ORF">DN92_02895</name>
</gene>
<protein>
    <submittedName>
        <fullName evidence="9">Fatty acid hydroxylase</fullName>
    </submittedName>
</protein>
<feature type="transmembrane region" description="Helical" evidence="7">
    <location>
        <begin position="94"/>
        <end position="113"/>
    </location>
</feature>
<keyword evidence="6 7" id="KW-0472">Membrane</keyword>
<keyword evidence="2 7" id="KW-0812">Transmembrane</keyword>
<evidence type="ECO:0000256" key="2">
    <source>
        <dbReference type="ARBA" id="ARBA00022692"/>
    </source>
</evidence>
<evidence type="ECO:0000313" key="10">
    <source>
        <dbReference type="Proteomes" id="UP000501090"/>
    </source>
</evidence>
<evidence type="ECO:0000256" key="6">
    <source>
        <dbReference type="ARBA" id="ARBA00023136"/>
    </source>
</evidence>
<keyword evidence="10" id="KW-1185">Reference proteome</keyword>
<feature type="transmembrane region" description="Helical" evidence="7">
    <location>
        <begin position="20"/>
        <end position="39"/>
    </location>
</feature>
<keyword evidence="4" id="KW-0560">Oxidoreductase</keyword>
<keyword evidence="3 7" id="KW-1133">Transmembrane helix</keyword>
<name>A0A6M9PL78_9BURK</name>
<evidence type="ECO:0000256" key="7">
    <source>
        <dbReference type="SAM" id="Phobius"/>
    </source>
</evidence>
<comment type="subcellular location">
    <subcellularLocation>
        <location evidence="1">Endomembrane system</location>
        <topology evidence="1">Multi-pass membrane protein</topology>
    </subcellularLocation>
</comment>
<dbReference type="AlphaFoldDB" id="A0A6M9PL78"/>
<dbReference type="Proteomes" id="UP000501090">
    <property type="component" value="Chromosome"/>
</dbReference>
<dbReference type="GO" id="GO:0008610">
    <property type="term" value="P:lipid biosynthetic process"/>
    <property type="evidence" value="ECO:0007669"/>
    <property type="project" value="InterPro"/>
</dbReference>
<feature type="transmembrane region" description="Helical" evidence="7">
    <location>
        <begin position="60"/>
        <end position="82"/>
    </location>
</feature>
<proteinExistence type="predicted"/>
<evidence type="ECO:0000259" key="8">
    <source>
        <dbReference type="Pfam" id="PF04116"/>
    </source>
</evidence>
<accession>A0A6M9PL78</accession>
<sequence>MEWFLSTEHWYKLIFQEGYAAGRAAFALIIFAMLIEVIAYRTQKKAYPWEEARVSLALMLGHLLAGAAVHGIIFGFFAYTVYHYRLFTLTVDMNHWYMGVLLFVLCDFAYYVMHRASHSVNLLWASHAVHHSAQRMIVLASIRLTWFPVISGVFLFYLPIVWLGFTPEWVYGMVSASLAYQFAVHTELVPRLGWLDYVFDTPSNHRVHHGTNDIYINKNYGGILMIWDHIFGTYQVELADNKPQFGLTPALPRPSNVFDIALGQFRNIAKGLVNTSNWKSRINILFGPP</sequence>
<keyword evidence="5" id="KW-0443">Lipid metabolism</keyword>
<evidence type="ECO:0000256" key="3">
    <source>
        <dbReference type="ARBA" id="ARBA00022989"/>
    </source>
</evidence>
<evidence type="ECO:0000313" key="9">
    <source>
        <dbReference type="EMBL" id="QKM60068.1"/>
    </source>
</evidence>
<dbReference type="InterPro" id="IPR051689">
    <property type="entry name" value="Sterol_desaturase/TMEM195"/>
</dbReference>
<evidence type="ECO:0000256" key="1">
    <source>
        <dbReference type="ARBA" id="ARBA00004127"/>
    </source>
</evidence>
<dbReference type="RefSeq" id="WP_173959839.1">
    <property type="nucleotide sequence ID" value="NZ_CBCSCC010000012.1"/>
</dbReference>
<dbReference type="PANTHER" id="PTHR21624">
    <property type="entry name" value="STEROL DESATURASE-RELATED PROTEIN"/>
    <property type="match status" value="1"/>
</dbReference>
<dbReference type="PANTHER" id="PTHR21624:SF1">
    <property type="entry name" value="ALKYLGLYCEROL MONOOXYGENASE"/>
    <property type="match status" value="1"/>
</dbReference>
<dbReference type="Pfam" id="PF04116">
    <property type="entry name" value="FA_hydroxylase"/>
    <property type="match status" value="1"/>
</dbReference>
<reference evidence="9 10" key="1">
    <citation type="submission" date="2018-04" db="EMBL/GenBank/DDBJ databases">
        <title>Polynucleobacter sp. UK-Long2-W17 genome.</title>
        <authorList>
            <person name="Hahn M.W."/>
        </authorList>
    </citation>
    <scope>NUCLEOTIDE SEQUENCE [LARGE SCALE GENOMIC DNA]</scope>
    <source>
        <strain evidence="9 10">UK-Long2-W17</strain>
    </source>
</reference>
<dbReference type="KEGG" id="pard:DN92_02895"/>
<dbReference type="GO" id="GO:0006643">
    <property type="term" value="P:membrane lipid metabolic process"/>
    <property type="evidence" value="ECO:0007669"/>
    <property type="project" value="TreeGrafter"/>
</dbReference>
<feature type="transmembrane region" description="Helical" evidence="7">
    <location>
        <begin position="144"/>
        <end position="165"/>
    </location>
</feature>
<dbReference type="GO" id="GO:0005506">
    <property type="term" value="F:iron ion binding"/>
    <property type="evidence" value="ECO:0007669"/>
    <property type="project" value="InterPro"/>
</dbReference>
<dbReference type="EMBL" id="CP028940">
    <property type="protein sequence ID" value="QKM60068.1"/>
    <property type="molecule type" value="Genomic_DNA"/>
</dbReference>
<dbReference type="InterPro" id="IPR006694">
    <property type="entry name" value="Fatty_acid_hydroxylase"/>
</dbReference>
<organism evidence="9 10">
    <name type="scientific">Polynucleobacter arcticus</name>
    <dbReference type="NCBI Taxonomy" id="1743165"/>
    <lineage>
        <taxon>Bacteria</taxon>
        <taxon>Pseudomonadati</taxon>
        <taxon>Pseudomonadota</taxon>
        <taxon>Betaproteobacteria</taxon>
        <taxon>Burkholderiales</taxon>
        <taxon>Burkholderiaceae</taxon>
        <taxon>Polynucleobacter</taxon>
    </lineage>
</organism>
<evidence type="ECO:0000256" key="4">
    <source>
        <dbReference type="ARBA" id="ARBA00023002"/>
    </source>
</evidence>
<evidence type="ECO:0000256" key="5">
    <source>
        <dbReference type="ARBA" id="ARBA00023098"/>
    </source>
</evidence>